<feature type="signal peptide" evidence="1">
    <location>
        <begin position="1"/>
        <end position="26"/>
    </location>
</feature>
<evidence type="ECO:0000313" key="3">
    <source>
        <dbReference type="Proteomes" id="UP000673691"/>
    </source>
</evidence>
<proteinExistence type="predicted"/>
<organism evidence="2 3">
    <name type="scientific">Olpidium bornovanus</name>
    <dbReference type="NCBI Taxonomy" id="278681"/>
    <lineage>
        <taxon>Eukaryota</taxon>
        <taxon>Fungi</taxon>
        <taxon>Fungi incertae sedis</taxon>
        <taxon>Olpidiomycota</taxon>
        <taxon>Olpidiomycotina</taxon>
        <taxon>Olpidiomycetes</taxon>
        <taxon>Olpidiales</taxon>
        <taxon>Olpidiaceae</taxon>
        <taxon>Olpidium</taxon>
    </lineage>
</organism>
<reference evidence="2 3" key="1">
    <citation type="journal article" name="Sci. Rep.">
        <title>Genome-scale phylogenetic analyses confirm Olpidium as the closest living zoosporic fungus to the non-flagellated, terrestrial fungi.</title>
        <authorList>
            <person name="Chang Y."/>
            <person name="Rochon D."/>
            <person name="Sekimoto S."/>
            <person name="Wang Y."/>
            <person name="Chovatia M."/>
            <person name="Sandor L."/>
            <person name="Salamov A."/>
            <person name="Grigoriev I.V."/>
            <person name="Stajich J.E."/>
            <person name="Spatafora J.W."/>
        </authorList>
    </citation>
    <scope>NUCLEOTIDE SEQUENCE [LARGE SCALE GENOMIC DNA]</scope>
    <source>
        <strain evidence="2">S191</strain>
    </source>
</reference>
<comment type="caution">
    <text evidence="2">The sequence shown here is derived from an EMBL/GenBank/DDBJ whole genome shotgun (WGS) entry which is preliminary data.</text>
</comment>
<sequence>PDKPFDPASGRLRLFLLLIGIGRVARNKVFGLESGRCWLGEDCLPKLPRREQVSGAIQILGRAVNRLTGQASLPCGRATPERIKRDNRRWVDAVGRLARSAKHSTRAPTHDRLEPQT</sequence>
<keyword evidence="3" id="KW-1185">Reference proteome</keyword>
<evidence type="ECO:0000256" key="1">
    <source>
        <dbReference type="SAM" id="SignalP"/>
    </source>
</evidence>
<evidence type="ECO:0008006" key="4">
    <source>
        <dbReference type="Google" id="ProtNLM"/>
    </source>
</evidence>
<keyword evidence="1" id="KW-0732">Signal</keyword>
<accession>A0A8H7ZMI1</accession>
<gene>
    <name evidence="2" type="ORF">BJ554DRAFT_4613</name>
</gene>
<protein>
    <recommendedName>
        <fullName evidence="4">Transposase</fullName>
    </recommendedName>
</protein>
<evidence type="ECO:0000313" key="2">
    <source>
        <dbReference type="EMBL" id="KAG5455832.1"/>
    </source>
</evidence>
<feature type="chain" id="PRO_5034039533" description="Transposase" evidence="1">
    <location>
        <begin position="27"/>
        <end position="117"/>
    </location>
</feature>
<dbReference type="Proteomes" id="UP000673691">
    <property type="component" value="Unassembled WGS sequence"/>
</dbReference>
<feature type="non-terminal residue" evidence="2">
    <location>
        <position position="1"/>
    </location>
</feature>
<name>A0A8H7ZMI1_9FUNG</name>
<dbReference type="EMBL" id="JAEFCI010012721">
    <property type="protein sequence ID" value="KAG5455832.1"/>
    <property type="molecule type" value="Genomic_DNA"/>
</dbReference>
<dbReference type="AlphaFoldDB" id="A0A8H7ZMI1"/>